<evidence type="ECO:0000313" key="3">
    <source>
        <dbReference type="EMBL" id="AKV73196.1"/>
    </source>
</evidence>
<accession>A0A088E1M0</accession>
<sequence>MLISGVDDGYFPLRYKGQRGKAPLVVTLFDGMRLKDLRIGLITVDGRDARDVFSQINWGVITMYDGITFGGFNYIIPERNFIVVYGNKPNLEEVEKALRAHFQDDRGREIMGVLERLTRIETRWGPLYLYTDLDLADARRIVEGYQVISKYPEPIRYAHVIGRAVGMWREKS</sequence>
<proteinExistence type="inferred from homology"/>
<dbReference type="GeneID" id="97614990"/>
<evidence type="ECO:0000313" key="11">
    <source>
        <dbReference type="Proteomes" id="UP000062398"/>
    </source>
</evidence>
<comment type="similarity">
    <text evidence="1">Belongs to the UPF0215 family.</text>
</comment>
<dbReference type="PANTHER" id="PTHR39518">
    <property type="entry name" value="UPF0215 PROTEIN MJ1150"/>
    <property type="match status" value="1"/>
</dbReference>
<reference evidence="7 9" key="3">
    <citation type="submission" date="2015-07" db="EMBL/GenBank/DDBJ databases">
        <title>Physiological, transcriptional responses and genome re-sequencing of acid resistant extremely thermoacidophilic Metallosphaera sedula SARC-M1.</title>
        <authorList>
            <person name="Ai C."/>
            <person name="McCarthy S."/>
            <person name="Eckrich V."/>
            <person name="Rudrappa D."/>
            <person name="Qiu G."/>
            <person name="Blum P."/>
        </authorList>
    </citation>
    <scope>NUCLEOTIDE SEQUENCE [LARGE SCALE GENOMIC DNA]</scope>
    <source>
        <strain evidence="7 9">SARC-M1</strain>
    </source>
</reference>
<dbReference type="Proteomes" id="UP000062398">
    <property type="component" value="Chromosome"/>
</dbReference>
<dbReference type="Proteomes" id="UP000056255">
    <property type="component" value="Chromosome"/>
</dbReference>
<dbReference type="EMBL" id="CP008822">
    <property type="protein sequence ID" value="AIM26166.1"/>
    <property type="molecule type" value="Genomic_DNA"/>
</dbReference>
<dbReference type="Proteomes" id="UP000068832">
    <property type="component" value="Chromosome"/>
</dbReference>
<name>A0A088E1M0_9CREN</name>
<dbReference type="PANTHER" id="PTHR39518:SF2">
    <property type="entry name" value="UPF0215 PROTEIN MJ1150"/>
    <property type="match status" value="1"/>
</dbReference>
<dbReference type="Pfam" id="PF01949">
    <property type="entry name" value="Endo_dU"/>
    <property type="match status" value="1"/>
</dbReference>
<dbReference type="PATRIC" id="fig|43687.5.peg.3"/>
<dbReference type="RefSeq" id="WP_011921148.1">
    <property type="nucleotide sequence ID" value="NZ_AP019770.1"/>
</dbReference>
<evidence type="ECO:0000313" key="8">
    <source>
        <dbReference type="Proteomes" id="UP000029084"/>
    </source>
</evidence>
<dbReference type="EMBL" id="CP012172">
    <property type="protein sequence ID" value="AKV73196.1"/>
    <property type="molecule type" value="Genomic_DNA"/>
</dbReference>
<evidence type="ECO:0000313" key="10">
    <source>
        <dbReference type="Proteomes" id="UP000061362"/>
    </source>
</evidence>
<evidence type="ECO:0000313" key="9">
    <source>
        <dbReference type="Proteomes" id="UP000056255"/>
    </source>
</evidence>
<dbReference type="EMBL" id="CP012175">
    <property type="protein sequence ID" value="AKV79931.1"/>
    <property type="molecule type" value="Genomic_DNA"/>
</dbReference>
<reference evidence="2 8" key="1">
    <citation type="journal article" date="2014" name="J. Bacteriol.">
        <title>Role of an Archaeal PitA Transporter in the Copper and Arsenic Resistance of Metallosphaera sedula, an Extreme Thermoacidophile.</title>
        <authorList>
            <person name="McCarthy S."/>
            <person name="Ai C."/>
            <person name="Wheaton G."/>
            <person name="Tevatia R."/>
            <person name="Eckrich V."/>
            <person name="Kelly R."/>
            <person name="Blum P."/>
        </authorList>
    </citation>
    <scope>NUCLEOTIDE SEQUENCE [LARGE SCALE GENOMIC DNA]</scope>
    <source>
        <strain evidence="2 8">CuR1</strain>
    </source>
</reference>
<dbReference type="InterPro" id="IPR002802">
    <property type="entry name" value="Endo_dU"/>
</dbReference>
<dbReference type="AlphaFoldDB" id="A0A088E1M0"/>
<evidence type="ECO:0000313" key="12">
    <source>
        <dbReference type="Proteomes" id="UP000062475"/>
    </source>
</evidence>
<dbReference type="OMA" id="GFNYIIP"/>
<organism evidence="2 8">
    <name type="scientific">Metallosphaera sedula</name>
    <dbReference type="NCBI Taxonomy" id="43687"/>
    <lineage>
        <taxon>Archaea</taxon>
        <taxon>Thermoproteota</taxon>
        <taxon>Thermoprotei</taxon>
        <taxon>Sulfolobales</taxon>
        <taxon>Sulfolobaceae</taxon>
        <taxon>Metallosphaera</taxon>
    </lineage>
</organism>
<evidence type="ECO:0000313" key="4">
    <source>
        <dbReference type="EMBL" id="AKV75440.1"/>
    </source>
</evidence>
<evidence type="ECO:0000313" key="2">
    <source>
        <dbReference type="EMBL" id="AIM26166.1"/>
    </source>
</evidence>
<evidence type="ECO:0000256" key="1">
    <source>
        <dbReference type="HAMAP-Rule" id="MF_00582"/>
    </source>
</evidence>
<evidence type="ECO:0000313" key="5">
    <source>
        <dbReference type="EMBL" id="AKV77686.1"/>
    </source>
</evidence>
<dbReference type="Proteomes" id="UP000029084">
    <property type="component" value="Chromosome"/>
</dbReference>
<reference evidence="10 11" key="2">
    <citation type="journal article" date="2015" name="Genome Announc.">
        <title>Complete Genome Sequences of Evolved Arsenate-Resistant Metallosphaera sedula Strains.</title>
        <authorList>
            <person name="Ai C."/>
            <person name="McCarthy S."/>
            <person name="Schackwitz W."/>
            <person name="Martin J."/>
            <person name="Lipzen A."/>
            <person name="Blum P."/>
        </authorList>
    </citation>
    <scope>NUCLEOTIDE SEQUENCE [LARGE SCALE GENOMIC DNA]</scope>
    <source>
        <strain evidence="5 11">ARS120-1</strain>
        <strain evidence="6 10">ARS120-2</strain>
        <strain evidence="3 13">ARS50-1</strain>
        <strain evidence="4 12">ARS50-2</strain>
    </source>
</reference>
<protein>
    <recommendedName>
        <fullName evidence="1">UPF0215 protein HA72_0002</fullName>
    </recommendedName>
</protein>
<dbReference type="Proteomes" id="UP000062475">
    <property type="component" value="Chromosome"/>
</dbReference>
<dbReference type="EMBL" id="CP012176">
    <property type="protein sequence ID" value="AKV82176.1"/>
    <property type="molecule type" value="Genomic_DNA"/>
</dbReference>
<gene>
    <name evidence="2" type="ORF">HA72_0002</name>
    <name evidence="3" type="ORF">MsedA_0003</name>
    <name evidence="4" type="ORF">MsedB_0003</name>
    <name evidence="5" type="ORF">MsedC_0002</name>
    <name evidence="6" type="ORF">MsedD_0003</name>
    <name evidence="7" type="ORF">MsedE_0003</name>
</gene>
<evidence type="ECO:0000313" key="6">
    <source>
        <dbReference type="EMBL" id="AKV79931.1"/>
    </source>
</evidence>
<dbReference type="EMBL" id="CP012173">
    <property type="protein sequence ID" value="AKV75440.1"/>
    <property type="molecule type" value="Genomic_DNA"/>
</dbReference>
<dbReference type="Proteomes" id="UP000061362">
    <property type="component" value="Chromosome"/>
</dbReference>
<dbReference type="PIRSF" id="PIRSF006380">
    <property type="entry name" value="UCP006380"/>
    <property type="match status" value="1"/>
</dbReference>
<evidence type="ECO:0000313" key="13">
    <source>
        <dbReference type="Proteomes" id="UP000068832"/>
    </source>
</evidence>
<dbReference type="HAMAP" id="MF_00582">
    <property type="entry name" value="UPF0215"/>
    <property type="match status" value="1"/>
</dbReference>
<evidence type="ECO:0000313" key="7">
    <source>
        <dbReference type="EMBL" id="AKV82176.1"/>
    </source>
</evidence>
<dbReference type="OrthoDB" id="15207at2157"/>
<dbReference type="EMBL" id="CP012174">
    <property type="protein sequence ID" value="AKV77686.1"/>
    <property type="molecule type" value="Genomic_DNA"/>
</dbReference>
<dbReference type="Gene3D" id="3.30.2170.10">
    <property type="entry name" value="archaeoglobus fulgidus dsm 4304 superfamily"/>
    <property type="match status" value="1"/>
</dbReference>